<evidence type="ECO:0000256" key="5">
    <source>
        <dbReference type="SAM" id="MobiDB-lite"/>
    </source>
</evidence>
<dbReference type="Pfam" id="PF00589">
    <property type="entry name" value="Phage_integrase"/>
    <property type="match status" value="1"/>
</dbReference>
<keyword evidence="1" id="KW-0229">DNA integration</keyword>
<evidence type="ECO:0000259" key="7">
    <source>
        <dbReference type="PROSITE" id="PS51900"/>
    </source>
</evidence>
<dbReference type="InterPro" id="IPR050090">
    <property type="entry name" value="Tyrosine_recombinase_XerCD"/>
</dbReference>
<dbReference type="SUPFAM" id="SSF56349">
    <property type="entry name" value="DNA breaking-rejoining enzymes"/>
    <property type="match status" value="1"/>
</dbReference>
<feature type="region of interest" description="Disordered" evidence="5">
    <location>
        <begin position="328"/>
        <end position="348"/>
    </location>
</feature>
<dbReference type="Gene3D" id="1.10.443.10">
    <property type="entry name" value="Intergrase catalytic core"/>
    <property type="match status" value="1"/>
</dbReference>
<evidence type="ECO:0000256" key="2">
    <source>
        <dbReference type="ARBA" id="ARBA00023125"/>
    </source>
</evidence>
<evidence type="ECO:0000256" key="1">
    <source>
        <dbReference type="ARBA" id="ARBA00022908"/>
    </source>
</evidence>
<evidence type="ECO:0000259" key="6">
    <source>
        <dbReference type="PROSITE" id="PS51898"/>
    </source>
</evidence>
<comment type="caution">
    <text evidence="8">The sequence shown here is derived from an EMBL/GenBank/DDBJ whole genome shotgun (WGS) entry which is preliminary data.</text>
</comment>
<proteinExistence type="predicted"/>
<evidence type="ECO:0008006" key="10">
    <source>
        <dbReference type="Google" id="ProtNLM"/>
    </source>
</evidence>
<dbReference type="PROSITE" id="PS51898">
    <property type="entry name" value="TYR_RECOMBINASE"/>
    <property type="match status" value="1"/>
</dbReference>
<feature type="domain" description="Tyr recombinase" evidence="6">
    <location>
        <begin position="104"/>
        <end position="312"/>
    </location>
</feature>
<dbReference type="Pfam" id="PF02899">
    <property type="entry name" value="Phage_int_SAM_1"/>
    <property type="match status" value="1"/>
</dbReference>
<keyword evidence="2 4" id="KW-0238">DNA-binding</keyword>
<evidence type="ECO:0000256" key="4">
    <source>
        <dbReference type="PROSITE-ProRule" id="PRU01248"/>
    </source>
</evidence>
<evidence type="ECO:0000313" key="8">
    <source>
        <dbReference type="EMBL" id="OQX03941.1"/>
    </source>
</evidence>
<dbReference type="PROSITE" id="PS51900">
    <property type="entry name" value="CB"/>
    <property type="match status" value="1"/>
</dbReference>
<keyword evidence="3" id="KW-0233">DNA recombination</keyword>
<evidence type="ECO:0000313" key="9">
    <source>
        <dbReference type="Proteomes" id="UP000192491"/>
    </source>
</evidence>
<dbReference type="InterPro" id="IPR004107">
    <property type="entry name" value="Integrase_SAM-like_N"/>
</dbReference>
<dbReference type="PANTHER" id="PTHR30349">
    <property type="entry name" value="PHAGE INTEGRASE-RELATED"/>
    <property type="match status" value="1"/>
</dbReference>
<dbReference type="InterPro" id="IPR010998">
    <property type="entry name" value="Integrase_recombinase_N"/>
</dbReference>
<sequence length="348" mass="38943">MMLDEYLRWLEHNEGLAVSTVVSYGGYLKRLQVHCADRGTSLLLADRRVLEEFTGPVAHQAGISLSGRRPLIAAVRSFFKWMHDQGKRGDDPAKQVSYPKVGKPLPTKISKHYAEQMLLRCDLATFAGWRDAALLAMLIGLGLRVSGLVGMTSSTLSVERLDNGHDVFFATVTEKGRKERRIPVPEEALWFLLPYLDHPEFKALLPGITLLDGSHLLWVQTNRGSCPAHDWFGEKRRLSTNGVRDIIQRRGQEAGVPDAMLHPHAFRHLYGTELVEHDTDRQKIQMLMGHSSLESSAIYTHLAERKLAEVVANANPLRGMNTRIHAMHSKVKAKPKAVESRGASGLLR</sequence>
<dbReference type="PANTHER" id="PTHR30349:SF90">
    <property type="entry name" value="TYROSINE RECOMBINASE XERD"/>
    <property type="match status" value="1"/>
</dbReference>
<name>A0A1Y1QEY9_9GAMM</name>
<dbReference type="GO" id="GO:0015074">
    <property type="term" value="P:DNA integration"/>
    <property type="evidence" value="ECO:0007669"/>
    <property type="project" value="UniProtKB-KW"/>
</dbReference>
<dbReference type="Proteomes" id="UP000192491">
    <property type="component" value="Unassembled WGS sequence"/>
</dbReference>
<dbReference type="InterPro" id="IPR044068">
    <property type="entry name" value="CB"/>
</dbReference>
<dbReference type="InterPro" id="IPR013762">
    <property type="entry name" value="Integrase-like_cat_sf"/>
</dbReference>
<dbReference type="Gene3D" id="1.10.150.130">
    <property type="match status" value="1"/>
</dbReference>
<accession>A0A1Y1QEY9</accession>
<organism evidence="8 9">
    <name type="scientific">Thiothrix lacustris</name>
    <dbReference type="NCBI Taxonomy" id="525917"/>
    <lineage>
        <taxon>Bacteria</taxon>
        <taxon>Pseudomonadati</taxon>
        <taxon>Pseudomonadota</taxon>
        <taxon>Gammaproteobacteria</taxon>
        <taxon>Thiotrichales</taxon>
        <taxon>Thiotrichaceae</taxon>
        <taxon>Thiothrix</taxon>
    </lineage>
</organism>
<dbReference type="GO" id="GO:0006310">
    <property type="term" value="P:DNA recombination"/>
    <property type="evidence" value="ECO:0007669"/>
    <property type="project" value="UniProtKB-KW"/>
</dbReference>
<evidence type="ECO:0000256" key="3">
    <source>
        <dbReference type="ARBA" id="ARBA00023172"/>
    </source>
</evidence>
<protein>
    <recommendedName>
        <fullName evidence="10">Recombinase XerC</fullName>
    </recommendedName>
</protein>
<dbReference type="InterPro" id="IPR011010">
    <property type="entry name" value="DNA_brk_join_enz"/>
</dbReference>
<reference evidence="8 9" key="1">
    <citation type="submission" date="2017-01" db="EMBL/GenBank/DDBJ databases">
        <title>Novel large sulfur bacteria in the metagenomes of groundwater-fed chemosynthetic microbial mats in the Lake Huron basin.</title>
        <authorList>
            <person name="Sharrar A.M."/>
            <person name="Flood B.E."/>
            <person name="Bailey J.V."/>
            <person name="Jones D.S."/>
            <person name="Biddanda B."/>
            <person name="Ruberg S.A."/>
            <person name="Marcus D.N."/>
            <person name="Dick G.J."/>
        </authorList>
    </citation>
    <scope>NUCLEOTIDE SEQUENCE [LARGE SCALE GENOMIC DNA]</scope>
    <source>
        <strain evidence="8">A8</strain>
    </source>
</reference>
<gene>
    <name evidence="8" type="ORF">BWK73_37835</name>
</gene>
<dbReference type="GO" id="GO:0003677">
    <property type="term" value="F:DNA binding"/>
    <property type="evidence" value="ECO:0007669"/>
    <property type="project" value="UniProtKB-UniRule"/>
</dbReference>
<dbReference type="EMBL" id="MTEJ01000369">
    <property type="protein sequence ID" value="OQX03941.1"/>
    <property type="molecule type" value="Genomic_DNA"/>
</dbReference>
<dbReference type="InterPro" id="IPR002104">
    <property type="entry name" value="Integrase_catalytic"/>
</dbReference>
<dbReference type="AlphaFoldDB" id="A0A1Y1QEY9"/>
<feature type="domain" description="Core-binding (CB)" evidence="7">
    <location>
        <begin position="1"/>
        <end position="83"/>
    </location>
</feature>